<reference evidence="2 3" key="1">
    <citation type="submission" date="2021-10" db="EMBL/GenBank/DDBJ databases">
        <title>Anaerobic single-cell dispensing facilitates the cultivation of human gut bacteria.</title>
        <authorList>
            <person name="Afrizal A."/>
        </authorList>
    </citation>
    <scope>NUCLEOTIDE SEQUENCE [LARGE SCALE GENOMIC DNA]</scope>
    <source>
        <strain evidence="2 3">CLA-AA-H270</strain>
    </source>
</reference>
<protein>
    <submittedName>
        <fullName evidence="2">Permease prefix domain 1-containing protein</fullName>
    </submittedName>
</protein>
<keyword evidence="1" id="KW-0812">Transmembrane</keyword>
<evidence type="ECO:0000313" key="2">
    <source>
        <dbReference type="EMBL" id="MCC2177497.1"/>
    </source>
</evidence>
<evidence type="ECO:0000256" key="1">
    <source>
        <dbReference type="SAM" id="Phobius"/>
    </source>
</evidence>
<gene>
    <name evidence="2" type="ORF">LKD22_10240</name>
</gene>
<dbReference type="EMBL" id="JAJEPX010000036">
    <property type="protein sequence ID" value="MCC2177497.1"/>
    <property type="molecule type" value="Genomic_DNA"/>
</dbReference>
<accession>A0AAW4W3E5</accession>
<sequence length="106" mass="12289">MSPNKLIVPYLHRVCRHLLWPPYRARVRRELTDHILSRAEELRCRGSLTQEQAVRQVLRALGDPDVLGKALRQARLPLARVVYNVIFATVWIAILLCALYLTIHLL</sequence>
<keyword evidence="1" id="KW-0472">Membrane</keyword>
<keyword evidence="3" id="KW-1185">Reference proteome</keyword>
<dbReference type="AlphaFoldDB" id="A0AAW4W3E5"/>
<feature type="transmembrane region" description="Helical" evidence="1">
    <location>
        <begin position="81"/>
        <end position="103"/>
    </location>
</feature>
<comment type="caution">
    <text evidence="2">The sequence shown here is derived from an EMBL/GenBank/DDBJ whole genome shotgun (WGS) entry which is preliminary data.</text>
</comment>
<dbReference type="RefSeq" id="WP_116704895.1">
    <property type="nucleotide sequence ID" value="NZ_DBEZDI010000013.1"/>
</dbReference>
<dbReference type="Proteomes" id="UP001298753">
    <property type="component" value="Unassembled WGS sequence"/>
</dbReference>
<evidence type="ECO:0000313" key="3">
    <source>
        <dbReference type="Proteomes" id="UP001298753"/>
    </source>
</evidence>
<keyword evidence="1" id="KW-1133">Transmembrane helix</keyword>
<name>A0AAW4W3E5_9FIRM</name>
<dbReference type="NCBIfam" id="NF038403">
    <property type="entry name" value="perm_prefix_1"/>
    <property type="match status" value="1"/>
</dbReference>
<proteinExistence type="predicted"/>
<organism evidence="2 3">
    <name type="scientific">Agathobaculum butyriciproducens</name>
    <dbReference type="NCBI Taxonomy" id="1628085"/>
    <lineage>
        <taxon>Bacteria</taxon>
        <taxon>Bacillati</taxon>
        <taxon>Bacillota</taxon>
        <taxon>Clostridia</taxon>
        <taxon>Eubacteriales</taxon>
        <taxon>Butyricicoccaceae</taxon>
        <taxon>Agathobaculum</taxon>
    </lineage>
</organism>
<dbReference type="InterPro" id="IPR047928">
    <property type="entry name" value="Perm_prefix_1"/>
</dbReference>
<dbReference type="GeneID" id="98661490"/>